<reference evidence="3 4" key="1">
    <citation type="submission" date="2019-04" db="EMBL/GenBank/DDBJ databases">
        <title>Draft genome sequences of Streptomyces avermitilis ATCC 31267.</title>
        <authorList>
            <person name="Komaki H."/>
            <person name="Tamura T."/>
            <person name="Hosoyama A."/>
        </authorList>
    </citation>
    <scope>NUCLEOTIDE SEQUENCE [LARGE SCALE GENOMIC DNA]</scope>
    <source>
        <strain evidence="3 4">ATCC 31267</strain>
    </source>
</reference>
<evidence type="ECO:0000313" key="5">
    <source>
        <dbReference type="Proteomes" id="UP000302139"/>
    </source>
</evidence>
<organism evidence="3 4">
    <name type="scientific">Streptomyces avermitilis</name>
    <dbReference type="NCBI Taxonomy" id="33903"/>
    <lineage>
        <taxon>Bacteria</taxon>
        <taxon>Bacillati</taxon>
        <taxon>Actinomycetota</taxon>
        <taxon>Actinomycetes</taxon>
        <taxon>Kitasatosporales</taxon>
        <taxon>Streptomycetaceae</taxon>
        <taxon>Streptomyces</taxon>
    </lineage>
</organism>
<evidence type="ECO:0000313" key="3">
    <source>
        <dbReference type="EMBL" id="GDY70731.1"/>
    </source>
</evidence>
<accession>A0A4D4MFG8</accession>
<protein>
    <submittedName>
        <fullName evidence="3">Uncharacterized protein</fullName>
    </submittedName>
</protein>
<dbReference type="AlphaFoldDB" id="A0A4D4MFG8"/>
<feature type="region of interest" description="Disordered" evidence="1">
    <location>
        <begin position="1"/>
        <end position="38"/>
    </location>
</feature>
<evidence type="ECO:0000256" key="1">
    <source>
        <dbReference type="SAM" id="MobiDB-lite"/>
    </source>
</evidence>
<dbReference type="Proteomes" id="UP000299211">
    <property type="component" value="Unassembled WGS sequence"/>
</dbReference>
<reference evidence="2 5" key="2">
    <citation type="submission" date="2019-04" db="EMBL/GenBank/DDBJ databases">
        <title>Draft genome sequences of Streptomyces avermitilis NBRC 14893.</title>
        <authorList>
            <person name="Komaki H."/>
            <person name="Tamura T."/>
            <person name="Hosoyama A."/>
        </authorList>
    </citation>
    <scope>NUCLEOTIDE SEQUENCE [LARGE SCALE GENOMIC DNA]</scope>
    <source>
        <strain evidence="2 5">NBRC 14893</strain>
    </source>
</reference>
<gene>
    <name evidence="2" type="ORF">SAV14893_082780</name>
    <name evidence="3" type="ORF">SAV31267_002160</name>
</gene>
<name>A0A4D4MFG8_STRAX</name>
<comment type="caution">
    <text evidence="3">The sequence shown here is derived from an EMBL/GenBank/DDBJ whole genome shotgun (WGS) entry which is preliminary data.</text>
</comment>
<evidence type="ECO:0000313" key="2">
    <source>
        <dbReference type="EMBL" id="GDY68885.1"/>
    </source>
</evidence>
<dbReference type="EMBL" id="BJHY01000001">
    <property type="protein sequence ID" value="GDY70731.1"/>
    <property type="molecule type" value="Genomic_DNA"/>
</dbReference>
<dbReference type="EMBL" id="BJHX01000001">
    <property type="protein sequence ID" value="GDY68885.1"/>
    <property type="molecule type" value="Genomic_DNA"/>
</dbReference>
<dbReference type="Proteomes" id="UP000302139">
    <property type="component" value="Unassembled WGS sequence"/>
</dbReference>
<feature type="compositionally biased region" description="Pro residues" evidence="1">
    <location>
        <begin position="17"/>
        <end position="34"/>
    </location>
</feature>
<evidence type="ECO:0000313" key="4">
    <source>
        <dbReference type="Proteomes" id="UP000299211"/>
    </source>
</evidence>
<proteinExistence type="predicted"/>
<sequence>MEPDTGPEAIKPRPDYPPKTPPPPKKPPSPPPPQAWLASCTLPMHQRSGRAGRPVMKNRRGTAWSLEAQPWVPGKAFAEVAGKLGKWGLKAPDTLEPLVRQLVTTVLADGGRHVSLHLAEQTDQVLLLAFSHHPRPSAPQDDDVLARLRELGAASCGTEMTGEGRQVWAVLDLES</sequence>